<feature type="compositionally biased region" description="Polar residues" evidence="1">
    <location>
        <begin position="123"/>
        <end position="149"/>
    </location>
</feature>
<proteinExistence type="predicted"/>
<evidence type="ECO:0000313" key="3">
    <source>
        <dbReference type="Proteomes" id="UP000027138"/>
    </source>
</evidence>
<dbReference type="PANTHER" id="PTHR10688:SF2">
    <property type="entry name" value="PWWP DOMAIN-CONTAINING PROTEIN"/>
    <property type="match status" value="1"/>
</dbReference>
<accession>A0A067L041</accession>
<dbReference type="InterPro" id="IPR035979">
    <property type="entry name" value="RBD_domain_sf"/>
</dbReference>
<dbReference type="InterPro" id="IPR052657">
    <property type="entry name" value="PDP_family_Arabidopsis"/>
</dbReference>
<evidence type="ECO:0000313" key="2">
    <source>
        <dbReference type="EMBL" id="KDP40603.1"/>
    </source>
</evidence>
<gene>
    <name evidence="2" type="ORF">JCGZ_24602</name>
</gene>
<reference evidence="2 3" key="1">
    <citation type="journal article" date="2014" name="PLoS ONE">
        <title>Global Analysis of Gene Expression Profiles in Physic Nut (Jatropha curcas L.) Seedlings Exposed to Salt Stress.</title>
        <authorList>
            <person name="Zhang L."/>
            <person name="Zhang C."/>
            <person name="Wu P."/>
            <person name="Chen Y."/>
            <person name="Li M."/>
            <person name="Jiang H."/>
            <person name="Wu G."/>
        </authorList>
    </citation>
    <scope>NUCLEOTIDE SEQUENCE [LARGE SCALE GENOMIC DNA]</scope>
    <source>
        <strain evidence="3">cv. GZQX0401</strain>
        <tissue evidence="2">Young leaves</tissue>
    </source>
</reference>
<evidence type="ECO:0000256" key="1">
    <source>
        <dbReference type="SAM" id="MobiDB-lite"/>
    </source>
</evidence>
<protein>
    <submittedName>
        <fullName evidence="2">Uncharacterized protein</fullName>
    </submittedName>
</protein>
<dbReference type="SUPFAM" id="SSF54928">
    <property type="entry name" value="RNA-binding domain, RBD"/>
    <property type="match status" value="1"/>
</dbReference>
<name>A0A067L041_JATCU</name>
<dbReference type="GO" id="GO:0003676">
    <property type="term" value="F:nucleic acid binding"/>
    <property type="evidence" value="ECO:0007669"/>
    <property type="project" value="InterPro"/>
</dbReference>
<feature type="region of interest" description="Disordered" evidence="1">
    <location>
        <begin position="121"/>
        <end position="150"/>
    </location>
</feature>
<organism evidence="2 3">
    <name type="scientific">Jatropha curcas</name>
    <name type="common">Barbados nut</name>
    <dbReference type="NCBI Taxonomy" id="180498"/>
    <lineage>
        <taxon>Eukaryota</taxon>
        <taxon>Viridiplantae</taxon>
        <taxon>Streptophyta</taxon>
        <taxon>Embryophyta</taxon>
        <taxon>Tracheophyta</taxon>
        <taxon>Spermatophyta</taxon>
        <taxon>Magnoliopsida</taxon>
        <taxon>eudicotyledons</taxon>
        <taxon>Gunneridae</taxon>
        <taxon>Pentapetalae</taxon>
        <taxon>rosids</taxon>
        <taxon>fabids</taxon>
        <taxon>Malpighiales</taxon>
        <taxon>Euphorbiaceae</taxon>
        <taxon>Crotonoideae</taxon>
        <taxon>Jatropheae</taxon>
        <taxon>Jatropha</taxon>
    </lineage>
</organism>
<dbReference type="OrthoDB" id="1914593at2759"/>
<dbReference type="Proteomes" id="UP000027138">
    <property type="component" value="Unassembled WGS sequence"/>
</dbReference>
<dbReference type="EMBL" id="KK914327">
    <property type="protein sequence ID" value="KDP40603.1"/>
    <property type="molecule type" value="Genomic_DNA"/>
</dbReference>
<dbReference type="AlphaFoldDB" id="A0A067L041"/>
<dbReference type="PANTHER" id="PTHR10688">
    <property type="entry name" value="PWWP DOMAIN-CONTAINING PROTEIN"/>
    <property type="match status" value="1"/>
</dbReference>
<keyword evidence="3" id="KW-1185">Reference proteome</keyword>
<sequence>MANNKLYLPVTPDVSFKPQLAQESLGNISNCRRLLMKFPKDFNLPSKEELLREFSQFGKVNSSRTKIFTRTGSAQVVFINQTDTLAAYHHAKRKKGLFGEINMLLWFDPYENKRRGSKFVIHSPNQKSSPRARNYPPSTHTTNQMQMQPSCDDREACVETNENLSINATFRGSSMGNKGFLQLITTDVSFKPQVSKQSSIGTFSNCQHLRMKFPKDFNLPSKKDLIGKFRRFGKIDLFRTKIFTHMGSAQVVFLHHLDAVCAYQYAKRKKDLFGEANILFWLDRCEKKRRGSKLVVPMPNLKSCLKHTDYLDLHGQKDKKCPLPKPKSCVKISDLHMQEDKKSKKRPWFSIEAPLPDLKSCLRKSDLHGQEDKKCTKRVRFLMET</sequence>